<protein>
    <submittedName>
        <fullName evidence="4">DgyrCDS13412</fullName>
    </submittedName>
</protein>
<organism evidence="4 5">
    <name type="scientific">Dimorphilus gyrociliatus</name>
    <dbReference type="NCBI Taxonomy" id="2664684"/>
    <lineage>
        <taxon>Eukaryota</taxon>
        <taxon>Metazoa</taxon>
        <taxon>Spiralia</taxon>
        <taxon>Lophotrochozoa</taxon>
        <taxon>Annelida</taxon>
        <taxon>Polychaeta</taxon>
        <taxon>Polychaeta incertae sedis</taxon>
        <taxon>Dinophilidae</taxon>
        <taxon>Dimorphilus</taxon>
    </lineage>
</organism>
<feature type="domain" description="KY-like immunoglobulin-like" evidence="3">
    <location>
        <begin position="333"/>
        <end position="462"/>
    </location>
</feature>
<reference evidence="4 5" key="1">
    <citation type="submission" date="2020-08" db="EMBL/GenBank/DDBJ databases">
        <authorList>
            <person name="Hejnol A."/>
        </authorList>
    </citation>
    <scope>NUCLEOTIDE SEQUENCE [LARGE SCALE GENOMIC DNA]</scope>
</reference>
<dbReference type="AlphaFoldDB" id="A0A7I8WAL1"/>
<evidence type="ECO:0000256" key="2">
    <source>
        <dbReference type="SAM" id="MobiDB-lite"/>
    </source>
</evidence>
<dbReference type="PANTHER" id="PTHR47020">
    <property type="entry name" value="HILLARIN"/>
    <property type="match status" value="1"/>
</dbReference>
<feature type="compositionally biased region" description="Basic and acidic residues" evidence="2">
    <location>
        <begin position="828"/>
        <end position="870"/>
    </location>
</feature>
<dbReference type="Gene3D" id="1.20.920.20">
    <property type="match status" value="1"/>
</dbReference>
<gene>
    <name evidence="4" type="ORF">DGYR_LOCUS12597</name>
</gene>
<keyword evidence="5" id="KW-1185">Reference proteome</keyword>
<comment type="caution">
    <text evidence="4">The sequence shown here is derived from an EMBL/GenBank/DDBJ whole genome shotgun (WGS) entry which is preliminary data.</text>
</comment>
<dbReference type="Proteomes" id="UP000549394">
    <property type="component" value="Unassembled WGS sequence"/>
</dbReference>
<dbReference type="InterPro" id="IPR056564">
    <property type="entry name" value="Ig-like_KY"/>
</dbReference>
<feature type="region of interest" description="Disordered" evidence="2">
    <location>
        <begin position="800"/>
        <end position="870"/>
    </location>
</feature>
<evidence type="ECO:0000259" key="3">
    <source>
        <dbReference type="Pfam" id="PF23265"/>
    </source>
</evidence>
<dbReference type="Pfam" id="PF23265">
    <property type="entry name" value="Ig-like_KY"/>
    <property type="match status" value="2"/>
</dbReference>
<feature type="compositionally biased region" description="Polar residues" evidence="2">
    <location>
        <begin position="1103"/>
        <end position="1120"/>
    </location>
</feature>
<dbReference type="PANTHER" id="PTHR47020:SF1">
    <property type="entry name" value="HILLARIN"/>
    <property type="match status" value="1"/>
</dbReference>
<feature type="domain" description="KY-like immunoglobulin-like" evidence="3">
    <location>
        <begin position="480"/>
        <end position="585"/>
    </location>
</feature>
<feature type="coiled-coil region" evidence="1">
    <location>
        <begin position="964"/>
        <end position="994"/>
    </location>
</feature>
<dbReference type="EMBL" id="CAJFCJ010000025">
    <property type="protein sequence ID" value="CAD5125169.1"/>
    <property type="molecule type" value="Genomic_DNA"/>
</dbReference>
<sequence length="1120" mass="128597">MGSQPTKTVKFVESNSEKGQQILRKYSDILPPATQPQVTTLQRNTLDHSAIAECSQHREQPLPLPKPCRKKKNEIFQGEKFSEIDKLSREFDIMKMNDWDEFNTYMKSISNTELELVRALFSWIASIDFSNLENKVEDLPEGGTPLDYMLKIQWNMGNHAYFLAMCCRMNSGGKHLQQLNGVKGKGIARRRVKLLLHIFVREREGEREKEEALNISCKIINGINKSAAYQLEDMPINRRLLTAQWNAVLINDEWRLIDILWASTCVIGKTNKSWTLIKENEDNEIDEEEADKEPETFHRVNEFFFITDPEKLVYTHLPDIPQWQLLSKPITETQFAETFYVRERYFELNMTNETTNRVIRSKTGDINITFYVEDSDHAEKNINFKFLLYRKADDNENDEFQNLENFIFYSKVKNKRIFQIKFPIKGTFKLDIFGTDKSRHEGYDLACSYLIINDKPLKVEPLPDIPEIGWGIGIEAKEKGIEAKSHQSPIIETSDGKVELRFNLAKSLSVLQNLRSNSLDELLLSKHTLLRTEGDEMIVSLRLPTGGDYALKLFADGEGSEGDLPNVCNYLIKCLKADEECEAFPKMHEGAVGKSHLASKLGVVALDNSPIVKPTDGKLSVDFQVNDEELEIFAELTSNNYQPGDLFNLIDKRIDNSGKITTFDIDLPGKGEFALNVFAKKKSTGNKLYHIHTYLIDNESSKGSLPLNQSIPIFSSEIFKDTLDICLPANRVPVYAEFQRKNAQGFDNENFSVQLNGKNNLFHLEFPENGEYKMDVYKGDGIKRLQQICTYQFWKRDPYPDELNPIQEAEEGETSEKETEKVLPGVYESKKQVIESKEPKGNEEEESTENKTEVAEKTEEQKALEEEQRKRMEQIKAIEREHAKWRELLKQAMNKEDPHQISTAMKNFRQHKVTDKLGLLNKAQQLFDYLTITEELSYAMGKRDLSKLKLIIKKAQGSSVSKKLNLQIKMAQRIEGQLEKLEKLRHAVMTLNQKTIAELKSYNSPPEPAHLSMIATFLLLGEKESILKKWGNIVALMGKTGKLSLKRRVQEANVENFSYPDCRRARDYIKNLELNQVRDVSSAAATFFVWSKGMIEEAESRSEQSGNDFSRTTSSMGVKR</sequence>
<evidence type="ECO:0000256" key="1">
    <source>
        <dbReference type="SAM" id="Coils"/>
    </source>
</evidence>
<feature type="region of interest" description="Disordered" evidence="2">
    <location>
        <begin position="1099"/>
        <end position="1120"/>
    </location>
</feature>
<keyword evidence="1" id="KW-0175">Coiled coil</keyword>
<evidence type="ECO:0000313" key="5">
    <source>
        <dbReference type="Proteomes" id="UP000549394"/>
    </source>
</evidence>
<proteinExistence type="predicted"/>
<dbReference type="OrthoDB" id="6129702at2759"/>
<evidence type="ECO:0000313" key="4">
    <source>
        <dbReference type="EMBL" id="CAD5125169.1"/>
    </source>
</evidence>
<name>A0A7I8WAL1_9ANNE</name>
<accession>A0A7I8WAL1</accession>
<dbReference type="InterPro" id="IPR053041">
    <property type="entry name" value="Transglut-like_Superfamily_Mod"/>
</dbReference>